<dbReference type="InterPro" id="IPR000415">
    <property type="entry name" value="Nitroreductase-like"/>
</dbReference>
<protein>
    <submittedName>
        <fullName evidence="1">Acg family FMN-binding oxidoreductase</fullName>
    </submittedName>
</protein>
<dbReference type="EMBL" id="JBHTMB010000132">
    <property type="protein sequence ID" value="MFD1234475.1"/>
    <property type="molecule type" value="Genomic_DNA"/>
</dbReference>
<dbReference type="RefSeq" id="WP_103380267.1">
    <property type="nucleotide sequence ID" value="NZ_BAABKS010000005.1"/>
</dbReference>
<proteinExistence type="predicted"/>
<dbReference type="PANTHER" id="PTHR23026">
    <property type="entry name" value="NADPH NITROREDUCTASE"/>
    <property type="match status" value="1"/>
</dbReference>
<name>A0ABW3VIA4_9PSEU</name>
<dbReference type="PANTHER" id="PTHR23026:SF123">
    <property type="entry name" value="NAD(P)H NITROREDUCTASE RV3131-RELATED"/>
    <property type="match status" value="1"/>
</dbReference>
<evidence type="ECO:0000313" key="2">
    <source>
        <dbReference type="Proteomes" id="UP001597182"/>
    </source>
</evidence>
<dbReference type="SUPFAM" id="SSF55469">
    <property type="entry name" value="FMN-dependent nitroreductase-like"/>
    <property type="match status" value="2"/>
</dbReference>
<accession>A0ABW3VIA4</accession>
<dbReference type="Proteomes" id="UP001597182">
    <property type="component" value="Unassembled WGS sequence"/>
</dbReference>
<dbReference type="InterPro" id="IPR050627">
    <property type="entry name" value="Nitroreductase/BluB"/>
</dbReference>
<comment type="caution">
    <text evidence="1">The sequence shown here is derived from an EMBL/GenBank/DDBJ whole genome shotgun (WGS) entry which is preliminary data.</text>
</comment>
<organism evidence="1 2">
    <name type="scientific">Pseudonocardia benzenivorans</name>
    <dbReference type="NCBI Taxonomy" id="228005"/>
    <lineage>
        <taxon>Bacteria</taxon>
        <taxon>Bacillati</taxon>
        <taxon>Actinomycetota</taxon>
        <taxon>Actinomycetes</taxon>
        <taxon>Pseudonocardiales</taxon>
        <taxon>Pseudonocardiaceae</taxon>
        <taxon>Pseudonocardia</taxon>
    </lineage>
</organism>
<reference evidence="2" key="1">
    <citation type="journal article" date="2019" name="Int. J. Syst. Evol. Microbiol.">
        <title>The Global Catalogue of Microorganisms (GCM) 10K type strain sequencing project: providing services to taxonomists for standard genome sequencing and annotation.</title>
        <authorList>
            <consortium name="The Broad Institute Genomics Platform"/>
            <consortium name="The Broad Institute Genome Sequencing Center for Infectious Disease"/>
            <person name="Wu L."/>
            <person name="Ma J."/>
        </authorList>
    </citation>
    <scope>NUCLEOTIDE SEQUENCE [LARGE SCALE GENOMIC DNA]</scope>
    <source>
        <strain evidence="2">CCUG 49018</strain>
    </source>
</reference>
<gene>
    <name evidence="1" type="ORF">ACFQ34_14390</name>
</gene>
<keyword evidence="2" id="KW-1185">Reference proteome</keyword>
<sequence length="324" mass="34500">MTRAGHGIDISTLEEAVRRAVRAPSIHNTQPWRWHVAPGRVELHADPGRRLIATDPDGRDMLVSCGAALHHLRVALAGVGANTATTRLPDPERRDHLATVHVVDGHAPSADASLYAQIDRRRCDRRPYDAGASPTLVGVLTRRARALGADIVAVEGPARERILRAIDDAALDQPHRPGYVGELVVWTHRYAGARDGVPRTSIPADGPGTGSPHRNRFPSGTLPQRASFGPDAGTLFVVTTPGDDRIDRLRAGEAVSAVLLAAAAAGYASCPLSQALELSSTRSRVQYTAGTTGHPQLLLRIGRPPAHGGPVPETPRRSLSAVLF</sequence>
<dbReference type="NCBIfam" id="NF047509">
    <property type="entry name" value="Rv3131_FMN_oxido"/>
    <property type="match status" value="1"/>
</dbReference>
<evidence type="ECO:0000313" key="1">
    <source>
        <dbReference type="EMBL" id="MFD1234475.1"/>
    </source>
</evidence>
<dbReference type="Gene3D" id="3.40.109.10">
    <property type="entry name" value="NADH Oxidase"/>
    <property type="match status" value="1"/>
</dbReference>